<evidence type="ECO:0000256" key="1">
    <source>
        <dbReference type="SAM" id="Coils"/>
    </source>
</evidence>
<dbReference type="AlphaFoldDB" id="A0ABD6FDP1"/>
<organism evidence="3 4">
    <name type="scientific">Thermocrispum agreste</name>
    <dbReference type="NCBI Taxonomy" id="37925"/>
    <lineage>
        <taxon>Bacteria</taxon>
        <taxon>Bacillati</taxon>
        <taxon>Actinomycetota</taxon>
        <taxon>Actinomycetes</taxon>
        <taxon>Pseudonocardiales</taxon>
        <taxon>Pseudonocardiaceae</taxon>
        <taxon>Thermocrispum</taxon>
    </lineage>
</organism>
<comment type="caution">
    <text evidence="3">The sequence shown here is derived from an EMBL/GenBank/DDBJ whole genome shotgun (WGS) entry which is preliminary data.</text>
</comment>
<gene>
    <name evidence="3" type="ORF">DIU77_004835</name>
</gene>
<dbReference type="Proteomes" id="UP000249324">
    <property type="component" value="Unassembled WGS sequence"/>
</dbReference>
<feature type="coiled-coil region" evidence="1">
    <location>
        <begin position="71"/>
        <end position="98"/>
    </location>
</feature>
<name>A0ABD6FDP1_9PSEU</name>
<dbReference type="EMBL" id="QGUI02000035">
    <property type="protein sequence ID" value="MFO7191548.1"/>
    <property type="molecule type" value="Genomic_DNA"/>
</dbReference>
<evidence type="ECO:0000256" key="2">
    <source>
        <dbReference type="SAM" id="MobiDB-lite"/>
    </source>
</evidence>
<reference evidence="3 4" key="1">
    <citation type="journal article" date="2021" name="BMC Genomics">
        <title>Genome-resolved metagenome and metatranscriptome analyses of thermophilic composting reveal key bacterial players and their metabolic interactions.</title>
        <authorList>
            <person name="Braga L.P.P."/>
            <person name="Pereira R.V."/>
            <person name="Martins L.F."/>
            <person name="Moura L.M.S."/>
            <person name="Sanchez F.B."/>
            <person name="Patane J.S.L."/>
            <person name="da Silva A.M."/>
            <person name="Setubal J.C."/>
        </authorList>
    </citation>
    <scope>NUCLEOTIDE SEQUENCE [LARGE SCALE GENOMIC DNA]</scope>
    <source>
        <strain evidence="3">ZC4RG45</strain>
    </source>
</reference>
<evidence type="ECO:0000313" key="4">
    <source>
        <dbReference type="Proteomes" id="UP000249324"/>
    </source>
</evidence>
<evidence type="ECO:0000313" key="3">
    <source>
        <dbReference type="EMBL" id="MFO7191548.1"/>
    </source>
</evidence>
<proteinExistence type="predicted"/>
<feature type="region of interest" description="Disordered" evidence="2">
    <location>
        <begin position="1"/>
        <end position="21"/>
    </location>
</feature>
<keyword evidence="1" id="KW-0175">Coiled coil</keyword>
<evidence type="ECO:0008006" key="5">
    <source>
        <dbReference type="Google" id="ProtNLM"/>
    </source>
</evidence>
<accession>A0ABD6FDP1</accession>
<protein>
    <recommendedName>
        <fullName evidence="5">ESX-1 secretion-associated protein</fullName>
    </recommendedName>
</protein>
<sequence>MPSFLTRPAGPEGSRTGGTEGIGIGVEVGELKQFVKTLDFYQSEAKKFEGLVEEANGISDESWGVIGLFVKGKYTSKLQILRELVDDLQEAFQGLGDKIAEAAKVYESTEQDHVIMFGHHAAEVDGIGDDKGR</sequence>